<reference evidence="1" key="1">
    <citation type="submission" date="2019-08" db="EMBL/GenBank/DDBJ databases">
        <authorList>
            <person name="Kucharzyk K."/>
            <person name="Murdoch R.W."/>
            <person name="Higgins S."/>
            <person name="Loffler F."/>
        </authorList>
    </citation>
    <scope>NUCLEOTIDE SEQUENCE</scope>
</reference>
<comment type="caution">
    <text evidence="1">The sequence shown here is derived from an EMBL/GenBank/DDBJ whole genome shotgun (WGS) entry which is preliminary data.</text>
</comment>
<dbReference type="EMBL" id="VSSQ01011636">
    <property type="protein sequence ID" value="MPM47325.1"/>
    <property type="molecule type" value="Genomic_DNA"/>
</dbReference>
<evidence type="ECO:0000313" key="1">
    <source>
        <dbReference type="EMBL" id="MPM47325.1"/>
    </source>
</evidence>
<proteinExistence type="predicted"/>
<protein>
    <recommendedName>
        <fullName evidence="2">NAD-specific glutamate dehydrogenase</fullName>
    </recommendedName>
</protein>
<dbReference type="AntiFam" id="ANF00222">
    <property type="entry name" value="Shadow ORF (opposite groL1)"/>
</dbReference>
<accession>A0A645A2B2</accession>
<sequence>MFLLFEFGLGCSADTDDGNTTGELGQTFLEFLTVIITGGLVDLNADLLDAGFDLSVVAFATDDGGVVFIGSDLLSMAEVSQHNRFQFAAGLFRDNLGAGEDGNILQHSLAAITKTRGFDGEDVEHTTQFVQDQGGQCFAVDIFSDDDQVSFAGLDKFLEHRHDILGSRDLLVVDQNVRIRNDRFHLVGIGDEVRRNVTAVELHTFHVFLLEFQTFGFFNGDDAVFANLVHDLSDQLTDGGVLGGGSGNIGDIFASGDGNGLFLDGFRNLLGSTFNTVLDEHGVAASGKGLQTFIDNGVSQKCRGGGTIASDVVGLGGSLFDQLGAHVFKRVFQFDFFGNGHAIVSDGGGTKFAVDGHVAAFGAKGGDDSVCNDINTVLELSASIFAKDELFSRHRINLLLRMMTNYLVTIASRSLSRRMRSFLPSTLISVPPYLANKTVSLTATSMAMRLPFSSRSPGPMERTTPFWGFSLAVSGKTMPPAVTSFSSIGSTTTRLPNGFILNAILSSCIVISYYLYF</sequence>
<evidence type="ECO:0008006" key="2">
    <source>
        <dbReference type="Google" id="ProtNLM"/>
    </source>
</evidence>
<organism evidence="1">
    <name type="scientific">bioreactor metagenome</name>
    <dbReference type="NCBI Taxonomy" id="1076179"/>
    <lineage>
        <taxon>unclassified sequences</taxon>
        <taxon>metagenomes</taxon>
        <taxon>ecological metagenomes</taxon>
    </lineage>
</organism>
<name>A0A645A2B2_9ZZZZ</name>
<dbReference type="AlphaFoldDB" id="A0A645A2B2"/>
<gene>
    <name evidence="1" type="ORF">SDC9_94034</name>
</gene>